<feature type="transmembrane region" description="Helical" evidence="6">
    <location>
        <begin position="195"/>
        <end position="216"/>
    </location>
</feature>
<dbReference type="EMBL" id="JAQQFN010000005">
    <property type="protein sequence ID" value="MFL9883158.1"/>
    <property type="molecule type" value="Genomic_DNA"/>
</dbReference>
<evidence type="ECO:0000256" key="4">
    <source>
        <dbReference type="ARBA" id="ARBA00023136"/>
    </source>
</evidence>
<comment type="subcellular location">
    <subcellularLocation>
        <location evidence="1">Membrane</location>
        <topology evidence="1">Multi-pass membrane protein</topology>
    </subcellularLocation>
</comment>
<dbReference type="RefSeq" id="WP_408326406.1">
    <property type="nucleotide sequence ID" value="NZ_JAQQFH010000002.1"/>
</dbReference>
<feature type="transmembrane region" description="Helical" evidence="6">
    <location>
        <begin position="59"/>
        <end position="77"/>
    </location>
</feature>
<proteinExistence type="predicted"/>
<organism evidence="7 8">
    <name type="scientific">Paraburkholderia agricolaris</name>
    <dbReference type="NCBI Taxonomy" id="2152888"/>
    <lineage>
        <taxon>Bacteria</taxon>
        <taxon>Pseudomonadati</taxon>
        <taxon>Pseudomonadota</taxon>
        <taxon>Betaproteobacteria</taxon>
        <taxon>Burkholderiales</taxon>
        <taxon>Burkholderiaceae</taxon>
        <taxon>Paraburkholderia</taxon>
    </lineage>
</organism>
<reference evidence="7 8" key="1">
    <citation type="journal article" date="2024" name="Chem. Sci.">
        <title>Discovery of megapolipeptins by genome mining of a Burkholderiales bacteria collection.</title>
        <authorList>
            <person name="Paulo B.S."/>
            <person name="Recchia M.J.J."/>
            <person name="Lee S."/>
            <person name="Fergusson C.H."/>
            <person name="Romanowski S.B."/>
            <person name="Hernandez A."/>
            <person name="Krull N."/>
            <person name="Liu D.Y."/>
            <person name="Cavanagh H."/>
            <person name="Bos A."/>
            <person name="Gray C.A."/>
            <person name="Murphy B.T."/>
            <person name="Linington R.G."/>
            <person name="Eustaquio A.S."/>
        </authorList>
    </citation>
    <scope>NUCLEOTIDE SEQUENCE [LARGE SCALE GENOMIC DNA]</scope>
    <source>
        <strain evidence="7 8">RL16-012-BIC-B</strain>
    </source>
</reference>
<evidence type="ECO:0000313" key="8">
    <source>
        <dbReference type="Proteomes" id="UP001629249"/>
    </source>
</evidence>
<keyword evidence="2 6" id="KW-0812">Transmembrane</keyword>
<feature type="transmembrane region" description="Helical" evidence="6">
    <location>
        <begin position="286"/>
        <end position="305"/>
    </location>
</feature>
<feature type="transmembrane region" description="Helical" evidence="6">
    <location>
        <begin position="98"/>
        <end position="119"/>
    </location>
</feature>
<evidence type="ECO:0000256" key="3">
    <source>
        <dbReference type="ARBA" id="ARBA00022989"/>
    </source>
</evidence>
<feature type="compositionally biased region" description="Low complexity" evidence="5">
    <location>
        <begin position="345"/>
        <end position="355"/>
    </location>
</feature>
<dbReference type="InterPro" id="IPR007688">
    <property type="entry name" value="Conjugal_tfr_TrbL/VirB6"/>
</dbReference>
<evidence type="ECO:0000256" key="6">
    <source>
        <dbReference type="SAM" id="Phobius"/>
    </source>
</evidence>
<evidence type="ECO:0000256" key="1">
    <source>
        <dbReference type="ARBA" id="ARBA00004141"/>
    </source>
</evidence>
<name>A0ABW8ZLB6_9BURK</name>
<feature type="compositionally biased region" description="Gly residues" evidence="5">
    <location>
        <begin position="356"/>
        <end position="368"/>
    </location>
</feature>
<feature type="region of interest" description="Disordered" evidence="5">
    <location>
        <begin position="344"/>
        <end position="404"/>
    </location>
</feature>
<dbReference type="Proteomes" id="UP001629249">
    <property type="component" value="Unassembled WGS sequence"/>
</dbReference>
<keyword evidence="3 6" id="KW-1133">Transmembrane helix</keyword>
<comment type="caution">
    <text evidence="7">The sequence shown here is derived from an EMBL/GenBank/DDBJ whole genome shotgun (WGS) entry which is preliminary data.</text>
</comment>
<feature type="transmembrane region" description="Helical" evidence="6">
    <location>
        <begin position="228"/>
        <end position="249"/>
    </location>
</feature>
<evidence type="ECO:0000256" key="5">
    <source>
        <dbReference type="SAM" id="MobiDB-lite"/>
    </source>
</evidence>
<protein>
    <submittedName>
        <fullName evidence="7">Type IV secretion system protein</fullName>
    </submittedName>
</protein>
<accession>A0ABW8ZLB6</accession>
<keyword evidence="4 6" id="KW-0472">Membrane</keyword>
<gene>
    <name evidence="7" type="ORF">PQR66_08990</name>
</gene>
<evidence type="ECO:0000313" key="7">
    <source>
        <dbReference type="EMBL" id="MFL9883158.1"/>
    </source>
</evidence>
<keyword evidence="8" id="KW-1185">Reference proteome</keyword>
<dbReference type="Pfam" id="PF04610">
    <property type="entry name" value="TrbL"/>
    <property type="match status" value="1"/>
</dbReference>
<evidence type="ECO:0000256" key="2">
    <source>
        <dbReference type="ARBA" id="ARBA00022692"/>
    </source>
</evidence>
<sequence length="404" mass="41968">MNSGDGIVGIMGGVGNGLPFAPVAQANVSDFLYFRLVDNYLTDQINQFGLTLMGNFEQWVTGLTLTLVTIWILIEGYRIATGQSRANLMEFVVRSARVCLIVAAATSMTIFSTGIYGFLTQNLPTEINTLFTGSSTSVAETIDSNLAWTQLAMATIDTVQTAPDDQQSIGEKSRAQLLATFGTSSPPMAAGAMLLMYQFALALFIGMGPLFIMCLIFERTKSLFERWLLYGIGTIFSMALLSFVSSLVLNLTLRVAGAYWTATTINALTGQGAEGFTSQAMQQGGIGLLLTVLIVSVPPMAAYFFNGTLGSFMAYSAFGGSGARSAAMRSQGVGPGTAYGGGGYAPPQVAGQQGMRNGGGGDALGGGSPSIDPRMTGTYAAGGQPGSAPTPAPGTYGLAGKSSA</sequence>